<dbReference type="Gene3D" id="3.40.50.720">
    <property type="entry name" value="NAD(P)-binding Rossmann-like Domain"/>
    <property type="match status" value="1"/>
</dbReference>
<dbReference type="Proteomes" id="UP000312326">
    <property type="component" value="Chromosome"/>
</dbReference>
<reference evidence="1 2" key="1">
    <citation type="submission" date="2018-06" db="EMBL/GenBank/DDBJ databases">
        <title>Complete genome sequnece of Lactobacillus amylovorus PMRA3.</title>
        <authorList>
            <person name="Nam Y.-D."/>
            <person name="Chung W.-H."/>
            <person name="Park Y.S."/>
            <person name="Kang J."/>
        </authorList>
    </citation>
    <scope>NUCLEOTIDE SEQUENCE [LARGE SCALE GENOMIC DNA]</scope>
    <source>
        <strain evidence="1 2">PMRA3</strain>
    </source>
</reference>
<sequence length="352" mass="39969">MYRIKKTVKLFQNKNKIKIIFMNTHKEINIKCTEVCRFILNLLTSGITKSNLINRIKNNYPRVSDKEIQDFFYFLIESQVIEKVRKNKYENSIVSRQVIFYSDIVSNSEAMQDKLSNKTILILGLGGVGSCISYFLAQAGITHFILVDSDIVENTNLGRQALYFKDDIGKYKVDAISNKLKKINPNIVVEKHVFTIHSKNDFTKINQIPDIVVNCLDEPNSYFTGKWVTNYYLSLGVPMINGIGYRGRTISLGLTTIPGKTICWNCANLSYGSEIKNYVPVLNHDSQAGVTSTLANFIASIHAQEVINVLCKELNPILTNKIGIIDFLTLKIKWITLTINKKDYCPICKKGN</sequence>
<dbReference type="InterPro" id="IPR045886">
    <property type="entry name" value="ThiF/MoeB/HesA"/>
</dbReference>
<dbReference type="SUPFAM" id="SSF69572">
    <property type="entry name" value="Activating enzymes of the ubiquitin-like proteins"/>
    <property type="match status" value="1"/>
</dbReference>
<name>A0A5B8EDD1_LACAM</name>
<dbReference type="PANTHER" id="PTHR10953">
    <property type="entry name" value="UBIQUITIN-ACTIVATING ENZYME E1"/>
    <property type="match status" value="1"/>
</dbReference>
<gene>
    <name evidence="1" type="ORF">DM298_02480</name>
</gene>
<dbReference type="GO" id="GO:0016779">
    <property type="term" value="F:nucleotidyltransferase activity"/>
    <property type="evidence" value="ECO:0007669"/>
    <property type="project" value="UniProtKB-KW"/>
</dbReference>
<proteinExistence type="predicted"/>
<dbReference type="Pfam" id="PF00899">
    <property type="entry name" value="ThiF"/>
    <property type="match status" value="1"/>
</dbReference>
<evidence type="ECO:0000313" key="2">
    <source>
        <dbReference type="Proteomes" id="UP000312326"/>
    </source>
</evidence>
<dbReference type="InterPro" id="IPR000594">
    <property type="entry name" value="ThiF_NAD_FAD-bd"/>
</dbReference>
<dbReference type="AlphaFoldDB" id="A0A5B8EDD1"/>
<dbReference type="GO" id="GO:0008641">
    <property type="term" value="F:ubiquitin-like modifier activating enzyme activity"/>
    <property type="evidence" value="ECO:0007669"/>
    <property type="project" value="InterPro"/>
</dbReference>
<dbReference type="PANTHER" id="PTHR10953:SF102">
    <property type="entry name" value="ADENYLYLTRANSFERASE AND SULFURTRANSFERASE MOCS3"/>
    <property type="match status" value="1"/>
</dbReference>
<evidence type="ECO:0000313" key="1">
    <source>
        <dbReference type="EMBL" id="QDD69873.1"/>
    </source>
</evidence>
<dbReference type="GO" id="GO:0004792">
    <property type="term" value="F:thiosulfate-cyanide sulfurtransferase activity"/>
    <property type="evidence" value="ECO:0007669"/>
    <property type="project" value="TreeGrafter"/>
</dbReference>
<protein>
    <submittedName>
        <fullName evidence="1">ThiF family adenylyltransferase</fullName>
    </submittedName>
</protein>
<accession>A0A5B8EDD1</accession>
<dbReference type="EMBL" id="CP029754">
    <property type="protein sequence ID" value="QDD69873.1"/>
    <property type="molecule type" value="Genomic_DNA"/>
</dbReference>
<keyword evidence="1" id="KW-0548">Nucleotidyltransferase</keyword>
<keyword evidence="1" id="KW-0808">Transferase</keyword>
<organism evidence="1 2">
    <name type="scientific">Lactobacillus amylovorus</name>
    <dbReference type="NCBI Taxonomy" id="1604"/>
    <lineage>
        <taxon>Bacteria</taxon>
        <taxon>Bacillati</taxon>
        <taxon>Bacillota</taxon>
        <taxon>Bacilli</taxon>
        <taxon>Lactobacillales</taxon>
        <taxon>Lactobacillaceae</taxon>
        <taxon>Lactobacillus</taxon>
    </lineage>
</organism>
<dbReference type="InterPro" id="IPR035985">
    <property type="entry name" value="Ubiquitin-activating_enz"/>
</dbReference>
<dbReference type="GO" id="GO:0005737">
    <property type="term" value="C:cytoplasm"/>
    <property type="evidence" value="ECO:0007669"/>
    <property type="project" value="TreeGrafter"/>
</dbReference>